<organism evidence="1 2">
    <name type="scientific">Dioscorea zingiberensis</name>
    <dbReference type="NCBI Taxonomy" id="325984"/>
    <lineage>
        <taxon>Eukaryota</taxon>
        <taxon>Viridiplantae</taxon>
        <taxon>Streptophyta</taxon>
        <taxon>Embryophyta</taxon>
        <taxon>Tracheophyta</taxon>
        <taxon>Spermatophyta</taxon>
        <taxon>Magnoliopsida</taxon>
        <taxon>Liliopsida</taxon>
        <taxon>Dioscoreales</taxon>
        <taxon>Dioscoreaceae</taxon>
        <taxon>Dioscorea</taxon>
    </lineage>
</organism>
<dbReference type="OrthoDB" id="1688605at2759"/>
<dbReference type="AlphaFoldDB" id="A0A9D5CXP0"/>
<dbReference type="EMBL" id="JAGGNH010000002">
    <property type="protein sequence ID" value="KAJ0980849.1"/>
    <property type="molecule type" value="Genomic_DNA"/>
</dbReference>
<proteinExistence type="predicted"/>
<keyword evidence="2" id="KW-1185">Reference proteome</keyword>
<reference evidence="1" key="1">
    <citation type="submission" date="2021-03" db="EMBL/GenBank/DDBJ databases">
        <authorList>
            <person name="Li Z."/>
            <person name="Yang C."/>
        </authorList>
    </citation>
    <scope>NUCLEOTIDE SEQUENCE</scope>
    <source>
        <strain evidence="1">Dzin_1.0</strain>
        <tissue evidence="1">Leaf</tissue>
    </source>
</reference>
<sequence>MLQFVVGNLELAVCVHCLVMGYCPDAWNDFSWGAFRELGAFTRLSITSGIMMCLEMWFYTILVMLVGQLPNPKIVVAAMSIWAARGRGEGDERFWHPIRLRFWECEARFLILRHLNWLPGFWFDFS</sequence>
<reference evidence="1" key="2">
    <citation type="journal article" date="2022" name="Hortic Res">
        <title>The genome of Dioscorea zingiberensis sheds light on the biosynthesis, origin and evolution of the medicinally important diosgenin saponins.</title>
        <authorList>
            <person name="Li Y."/>
            <person name="Tan C."/>
            <person name="Li Z."/>
            <person name="Guo J."/>
            <person name="Li S."/>
            <person name="Chen X."/>
            <person name="Wang C."/>
            <person name="Dai X."/>
            <person name="Yang H."/>
            <person name="Song W."/>
            <person name="Hou L."/>
            <person name="Xu J."/>
            <person name="Tong Z."/>
            <person name="Xu A."/>
            <person name="Yuan X."/>
            <person name="Wang W."/>
            <person name="Yang Q."/>
            <person name="Chen L."/>
            <person name="Sun Z."/>
            <person name="Wang K."/>
            <person name="Pan B."/>
            <person name="Chen J."/>
            <person name="Bao Y."/>
            <person name="Liu F."/>
            <person name="Qi X."/>
            <person name="Gang D.R."/>
            <person name="Wen J."/>
            <person name="Li J."/>
        </authorList>
    </citation>
    <scope>NUCLEOTIDE SEQUENCE</scope>
    <source>
        <strain evidence="1">Dzin_1.0</strain>
    </source>
</reference>
<dbReference type="Proteomes" id="UP001085076">
    <property type="component" value="Miscellaneous, Linkage group lg02"/>
</dbReference>
<gene>
    <name evidence="1" type="ORF">J5N97_009104</name>
</gene>
<name>A0A9D5CXP0_9LILI</name>
<accession>A0A9D5CXP0</accession>
<evidence type="ECO:0000313" key="1">
    <source>
        <dbReference type="EMBL" id="KAJ0980849.1"/>
    </source>
</evidence>
<dbReference type="PANTHER" id="PTHR11206">
    <property type="entry name" value="MULTIDRUG RESISTANCE PROTEIN"/>
    <property type="match status" value="1"/>
</dbReference>
<comment type="caution">
    <text evidence="1">The sequence shown here is derived from an EMBL/GenBank/DDBJ whole genome shotgun (WGS) entry which is preliminary data.</text>
</comment>
<protein>
    <submittedName>
        <fullName evidence="1">Uncharacterized protein</fullName>
    </submittedName>
</protein>
<evidence type="ECO:0000313" key="2">
    <source>
        <dbReference type="Proteomes" id="UP001085076"/>
    </source>
</evidence>